<name>A0A6C0JRU6_9ZZZZ</name>
<proteinExistence type="predicted"/>
<dbReference type="Pfam" id="PF04947">
    <property type="entry name" value="Pox_VLTF3"/>
    <property type="match status" value="1"/>
</dbReference>
<sequence length="408" mass="47536">MDFFYTCRGRIFSSCKSTPEQQPAMNIFDTTSTFFTDVELKQTSNESKGISITIDENGYYDLLGLVYQIKTLLSKQTVVSTDSKREKLEWIIAHTDDAKEMRLARDELFKLGQQEQKVGLFDDFCVRARDAISLFSSACSDSISYDFLNMKEERNIDKIREQLQVLYDFLSICQEYASVKTNNKNHLVWKCCDNPRVLSDGCMNYCANCPATFETIDNVGTFNDQKRIATNSKPKYYNIKHFISAIKKSQGIHKKTIDPIVDKKQDEYMKHHGILLEDYTVKNLMDLLTRDSSLASYYKDVHLIYRQKTGKQVNNLSNVERDLPKWYREQDKLSETVKLREGGVNSINAYYMVCRLAQLRGGRIDLELCNFFCAKNPDTIREYDTCFEKRCYLLGWLKEGERLLDYCR</sequence>
<dbReference type="EMBL" id="MN740695">
    <property type="protein sequence ID" value="QHU08289.1"/>
    <property type="molecule type" value="Genomic_DNA"/>
</dbReference>
<evidence type="ECO:0000313" key="1">
    <source>
        <dbReference type="EMBL" id="QHU08289.1"/>
    </source>
</evidence>
<dbReference type="InterPro" id="IPR007031">
    <property type="entry name" value="Poxvirus_VLTF3"/>
</dbReference>
<organism evidence="1">
    <name type="scientific">viral metagenome</name>
    <dbReference type="NCBI Taxonomy" id="1070528"/>
    <lineage>
        <taxon>unclassified sequences</taxon>
        <taxon>metagenomes</taxon>
        <taxon>organismal metagenomes</taxon>
    </lineage>
</organism>
<protein>
    <submittedName>
        <fullName evidence="1">Uncharacterized protein</fullName>
    </submittedName>
</protein>
<dbReference type="AlphaFoldDB" id="A0A6C0JRU6"/>
<reference evidence="1" key="1">
    <citation type="journal article" date="2020" name="Nature">
        <title>Giant virus diversity and host interactions through global metagenomics.</title>
        <authorList>
            <person name="Schulz F."/>
            <person name="Roux S."/>
            <person name="Paez-Espino D."/>
            <person name="Jungbluth S."/>
            <person name="Walsh D.A."/>
            <person name="Denef V.J."/>
            <person name="McMahon K.D."/>
            <person name="Konstantinidis K.T."/>
            <person name="Eloe-Fadrosh E.A."/>
            <person name="Kyrpides N.C."/>
            <person name="Woyke T."/>
        </authorList>
    </citation>
    <scope>NUCLEOTIDE SEQUENCE</scope>
    <source>
        <strain evidence="1">GVMAG-S-1062768-28</strain>
    </source>
</reference>
<dbReference type="GO" id="GO:0046782">
    <property type="term" value="P:regulation of viral transcription"/>
    <property type="evidence" value="ECO:0007669"/>
    <property type="project" value="InterPro"/>
</dbReference>
<accession>A0A6C0JRU6</accession>